<evidence type="ECO:0008006" key="3">
    <source>
        <dbReference type="Google" id="ProtNLM"/>
    </source>
</evidence>
<proteinExistence type="predicted"/>
<dbReference type="Gene3D" id="2.60.120.560">
    <property type="entry name" value="Exo-inulinase, domain 1"/>
    <property type="match status" value="2"/>
</dbReference>
<comment type="caution">
    <text evidence="1">The sequence shown here is derived from an EMBL/GenBank/DDBJ whole genome shotgun (WGS) entry which is preliminary data.</text>
</comment>
<sequence length="702" mass="77684">MTVPVRIDTAVQTGCMAPPQVADFFSDDRAAGTVIGTRAAGGAIRLGCDVERQIAIDHGALRFQPLITPGWQRQGIAYGPFRRHAGLVMAVSITNGHNTSQGSPIPGPILKRFYRWAVGPSTDPWPRRLVAWARAPRKKATLRRFLWWIRSTSRAYKLPNHNENLAVGWFTSEAPKNPLIDGCGLVVHAAEGENGELWTRVGDRCLSAFRQLKNIEVHYLIALRESGAVYYAAAMEGAHGVAAVPMMRPIAIDPFNRDALVYAGVHQCVLGQIGFRVDTRVHAIQIQHLEDFARPFGTAHAADSLTGNDALEEMAELGGIWRVLAGHIHRTGAGALTRDGHAMAILDPGASSGLVHLLVDTGQAAAAAGLVWRARNHENFWLLRASVEGCDLLRVKQGVETAVASDKQRRLKPNSTHSLQILDSHGQIGCYLDGDRLFDSWFESEFLEDGTCVGIWLNGGIMRLRDFEAHPREVSMPCEMQFDAPWVRFGEDVEHADDFAGVTGGLAGRAPTRGTHCWERTLGVGFVDVDGMGAARVRGTKESPHPGRSLYTLPWDQSEFADLEVTITPPGSARGQHHCCRAGLVFWQDDANYLTFTAYLDDVYDGASIALFTKRHDFEELYDAVWTMLWKKIDWGKPFQLRIVFDGERFVVFVDGEPVMQRTLTDIYPDDPRLRITRVGLATNWEWGTDTGSVFSAFTARR</sequence>
<dbReference type="Proteomes" id="UP001152604">
    <property type="component" value="Unassembled WGS sequence"/>
</dbReference>
<evidence type="ECO:0000313" key="2">
    <source>
        <dbReference type="Proteomes" id="UP001152604"/>
    </source>
</evidence>
<evidence type="ECO:0000313" key="1">
    <source>
        <dbReference type="EMBL" id="CAH2394634.1"/>
    </source>
</evidence>
<protein>
    <recommendedName>
        <fullName evidence="3">Oxidoreductase</fullName>
    </recommendedName>
</protein>
<dbReference type="EMBL" id="CAKXZS010000003">
    <property type="protein sequence ID" value="CAH2394634.1"/>
    <property type="molecule type" value="Genomic_DNA"/>
</dbReference>
<keyword evidence="2" id="KW-1185">Reference proteome</keyword>
<gene>
    <name evidence="1" type="ORF">MES4922_110078</name>
</gene>
<organism evidence="1 2">
    <name type="scientific">Mesorhizobium ventifaucium</name>
    <dbReference type="NCBI Taxonomy" id="666020"/>
    <lineage>
        <taxon>Bacteria</taxon>
        <taxon>Pseudomonadati</taxon>
        <taxon>Pseudomonadota</taxon>
        <taxon>Alphaproteobacteria</taxon>
        <taxon>Hyphomicrobiales</taxon>
        <taxon>Phyllobacteriaceae</taxon>
        <taxon>Mesorhizobium</taxon>
    </lineage>
</organism>
<reference evidence="1" key="1">
    <citation type="submission" date="2022-03" db="EMBL/GenBank/DDBJ databases">
        <authorList>
            <person name="Brunel B."/>
        </authorList>
    </citation>
    <scope>NUCLEOTIDE SEQUENCE</scope>
    <source>
        <strain evidence="1">STM4922sample</strain>
    </source>
</reference>
<dbReference type="RefSeq" id="WP_254023012.1">
    <property type="nucleotide sequence ID" value="NZ_CAKXZS010000003.1"/>
</dbReference>
<name>A0ABM9DFM2_9HYPH</name>
<accession>A0ABM9DFM2</accession>